<evidence type="ECO:0000256" key="3">
    <source>
        <dbReference type="PROSITE-ProRule" id="PRU00284"/>
    </source>
</evidence>
<keyword evidence="4" id="KW-0472">Membrane</keyword>
<feature type="domain" description="Methyl-accepting transducer" evidence="5">
    <location>
        <begin position="353"/>
        <end position="503"/>
    </location>
</feature>
<dbReference type="GO" id="GO:0016020">
    <property type="term" value="C:membrane"/>
    <property type="evidence" value="ECO:0007669"/>
    <property type="project" value="InterPro"/>
</dbReference>
<comment type="similarity">
    <text evidence="2">Belongs to the methyl-accepting chemotaxis (MCP) protein family.</text>
</comment>
<dbReference type="SUPFAM" id="SSF58104">
    <property type="entry name" value="Methyl-accepting chemotaxis protein (MCP) signaling domain"/>
    <property type="match status" value="1"/>
</dbReference>
<dbReference type="GO" id="GO:0006935">
    <property type="term" value="P:chemotaxis"/>
    <property type="evidence" value="ECO:0007669"/>
    <property type="project" value="UniProtKB-KW"/>
</dbReference>
<feature type="transmembrane region" description="Helical" evidence="4">
    <location>
        <begin position="312"/>
        <end position="333"/>
    </location>
</feature>
<proteinExistence type="inferred from homology"/>
<evidence type="ECO:0000256" key="2">
    <source>
        <dbReference type="ARBA" id="ARBA00029447"/>
    </source>
</evidence>
<dbReference type="Pfam" id="PF16591">
    <property type="entry name" value="HBM"/>
    <property type="match status" value="1"/>
</dbReference>
<feature type="transmembrane region" description="Helical" evidence="4">
    <location>
        <begin position="12"/>
        <end position="33"/>
    </location>
</feature>
<keyword evidence="4" id="KW-0812">Transmembrane</keyword>
<evidence type="ECO:0000313" key="6">
    <source>
        <dbReference type="EMBL" id="OAM88436.1"/>
    </source>
</evidence>
<dbReference type="SMART" id="SM00283">
    <property type="entry name" value="MA"/>
    <property type="match status" value="1"/>
</dbReference>
<protein>
    <recommendedName>
        <fullName evidence="5">Methyl-accepting transducer domain-containing protein</fullName>
    </recommendedName>
</protein>
<dbReference type="InterPro" id="IPR051310">
    <property type="entry name" value="MCP_chemotaxis"/>
</dbReference>
<keyword evidence="1" id="KW-0145">Chemotaxis</keyword>
<dbReference type="EMBL" id="LRRQ01000127">
    <property type="protein sequence ID" value="OAM88436.1"/>
    <property type="molecule type" value="Genomic_DNA"/>
</dbReference>
<comment type="caution">
    <text evidence="6">The sequence shown here is derived from an EMBL/GenBank/DDBJ whole genome shotgun (WGS) entry which is preliminary data.</text>
</comment>
<dbReference type="PRINTS" id="PR00260">
    <property type="entry name" value="CHEMTRNSDUCR"/>
</dbReference>
<keyword evidence="4" id="KW-1133">Transmembrane helix</keyword>
<dbReference type="InterPro" id="IPR004090">
    <property type="entry name" value="Chemotax_Me-accpt_rcpt"/>
</dbReference>
<dbReference type="Pfam" id="PF00015">
    <property type="entry name" value="MCPsignal"/>
    <property type="match status" value="1"/>
</dbReference>
<reference evidence="6 7" key="1">
    <citation type="submission" date="2016-01" db="EMBL/GenBank/DDBJ databases">
        <title>High potential of lignocellulose degradation of a new Verrucomicrobia species.</title>
        <authorList>
            <person name="Wang Y."/>
            <person name="Shi Y."/>
            <person name="Qiu Z."/>
            <person name="Liu S."/>
            <person name="Yang H."/>
        </authorList>
    </citation>
    <scope>NUCLEOTIDE SEQUENCE [LARGE SCALE GENOMIC DNA]</scope>
    <source>
        <strain evidence="6 7">TSB47</strain>
    </source>
</reference>
<dbReference type="AlphaFoldDB" id="A0A178IHA4"/>
<keyword evidence="7" id="KW-1185">Reference proteome</keyword>
<evidence type="ECO:0000313" key="7">
    <source>
        <dbReference type="Proteomes" id="UP000078486"/>
    </source>
</evidence>
<organism evidence="6 7">
    <name type="scientific">Termitidicoccus mucosus</name>
    <dbReference type="NCBI Taxonomy" id="1184151"/>
    <lineage>
        <taxon>Bacteria</taxon>
        <taxon>Pseudomonadati</taxon>
        <taxon>Verrucomicrobiota</taxon>
        <taxon>Opitutia</taxon>
        <taxon>Opitutales</taxon>
        <taxon>Opitutaceae</taxon>
        <taxon>Termitidicoccus</taxon>
    </lineage>
</organism>
<accession>A0A178IHA4</accession>
<dbReference type="Proteomes" id="UP000078486">
    <property type="component" value="Unassembled WGS sequence"/>
</dbReference>
<dbReference type="PROSITE" id="PS50111">
    <property type="entry name" value="CHEMOTAXIS_TRANSDUC_2"/>
    <property type="match status" value="1"/>
</dbReference>
<dbReference type="GO" id="GO:0004888">
    <property type="term" value="F:transmembrane signaling receptor activity"/>
    <property type="evidence" value="ECO:0007669"/>
    <property type="project" value="InterPro"/>
</dbReference>
<sequence>MKKNYKLSTRLAIGFGSIIAIITLLGGITLWNLKKGVNNAHQTSDQGVPTVILANKIQEHIMALRYEMRGYLMTHKRNFLENGQRHLDSIHADLGQAEELAASNLKLRELIKATAKVRAQVDSYEACLQQIIRQIGNLAAGHLQLDTTAKELVAQFDALRISQFQYFNEEITAGATPAQITQRLAKIKAVTDIERQIAALRLLVWRSEANDDVNALEQAQHMVNAITAALADLRKNTVQDINIRQIANAENATLVYGKTVASSLSIWTELNRLAVEWTDISASMASDTQALAVEGLDEMRTDARQTANGLDFAYIIMMVGLAIALVVGVLLAITLTRSISKPIQAISETLGQGADQTAAASGQVSSASQTLAAGASEQASALEETSASLEELAGMTRRNTDNAQKMNTLARDARTSAQDGAHNMAAMTAAMKEIEASSAGVAKIIKTIDEIAFQTNILALNAAVEAARAGEAGAGFAVVAEEVRNLAQRSAQSAQETAVNIDT</sequence>
<gene>
    <name evidence="6" type="ORF">AW736_16465</name>
</gene>
<dbReference type="InterPro" id="IPR004089">
    <property type="entry name" value="MCPsignal_dom"/>
</dbReference>
<dbReference type="Gene3D" id="1.10.287.950">
    <property type="entry name" value="Methyl-accepting chemotaxis protein"/>
    <property type="match status" value="1"/>
</dbReference>
<feature type="non-terminal residue" evidence="6">
    <location>
        <position position="503"/>
    </location>
</feature>
<evidence type="ECO:0000256" key="4">
    <source>
        <dbReference type="SAM" id="Phobius"/>
    </source>
</evidence>
<dbReference type="GO" id="GO:0007165">
    <property type="term" value="P:signal transduction"/>
    <property type="evidence" value="ECO:0007669"/>
    <property type="project" value="UniProtKB-KW"/>
</dbReference>
<name>A0A178IHA4_9BACT</name>
<dbReference type="PANTHER" id="PTHR43531">
    <property type="entry name" value="PROTEIN ICFG"/>
    <property type="match status" value="1"/>
</dbReference>
<keyword evidence="3" id="KW-0807">Transducer</keyword>
<dbReference type="PANTHER" id="PTHR43531:SF11">
    <property type="entry name" value="METHYL-ACCEPTING CHEMOTAXIS PROTEIN 3"/>
    <property type="match status" value="1"/>
</dbReference>
<dbReference type="RefSeq" id="WP_334319471.1">
    <property type="nucleotide sequence ID" value="NZ_KV441841.1"/>
</dbReference>
<dbReference type="STRING" id="1184151.AW736_16465"/>
<evidence type="ECO:0000259" key="5">
    <source>
        <dbReference type="PROSITE" id="PS50111"/>
    </source>
</evidence>
<dbReference type="InterPro" id="IPR032255">
    <property type="entry name" value="HBM"/>
</dbReference>
<evidence type="ECO:0000256" key="1">
    <source>
        <dbReference type="ARBA" id="ARBA00022500"/>
    </source>
</evidence>